<organism evidence="2 3">
    <name type="scientific">Pseudomonas amygdali pv. ulmi</name>
    <dbReference type="NCBI Taxonomy" id="251720"/>
    <lineage>
        <taxon>Bacteria</taxon>
        <taxon>Pseudomonadati</taxon>
        <taxon>Pseudomonadota</taxon>
        <taxon>Gammaproteobacteria</taxon>
        <taxon>Pseudomonadales</taxon>
        <taxon>Pseudomonadaceae</taxon>
        <taxon>Pseudomonas</taxon>
        <taxon>Pseudomonas amygdali</taxon>
    </lineage>
</organism>
<dbReference type="NCBIfam" id="TIGR04393">
    <property type="entry name" value="rpt_T5SS_PEPC"/>
    <property type="match status" value="1"/>
</dbReference>
<sequence length="240" mass="24450">MAATPCGLYGVSGVAMNPLFKLSPLAFAVTLALLPDAQAADYVLTNGQETFNSDRVIDGSIEVRSTDGNTSSLTINSGATVTSEGGNIVGQASSTGVNPAQASVIVEGAGSRWVVPRTSFVLGNTIVVGGVGQGDLNVRNGGQVSVRDLDLGEVNGYRSNEFSNAQLLVSGQNSLVDAVNIEAGGVFVYRSSITANDGGKINSQQVDIDSVVNLSGAGTAGTTVARSETETTLLSITAQY</sequence>
<name>A0A0N8TEV5_PSEA0</name>
<evidence type="ECO:0000313" key="3">
    <source>
        <dbReference type="Proteomes" id="UP000050266"/>
    </source>
</evidence>
<proteinExistence type="predicted"/>
<dbReference type="EMBL" id="LJRQ01000051">
    <property type="protein sequence ID" value="KPZ17449.1"/>
    <property type="molecule type" value="Genomic_DNA"/>
</dbReference>
<dbReference type="AlphaFoldDB" id="A0A0N8TEV5"/>
<reference evidence="2 3" key="1">
    <citation type="submission" date="2015-09" db="EMBL/GenBank/DDBJ databases">
        <title>Genome announcement of multiple Pseudomonas syringae strains.</title>
        <authorList>
            <person name="Thakur S."/>
            <person name="Wang P.W."/>
            <person name="Gong Y."/>
            <person name="Weir B.S."/>
            <person name="Guttman D.S."/>
        </authorList>
    </citation>
    <scope>NUCLEOTIDE SEQUENCE [LARGE SCALE GENOMIC DNA]</scope>
    <source>
        <strain evidence="2 3">ICMP3962</strain>
    </source>
</reference>
<protein>
    <submittedName>
        <fullName evidence="2">Putative Autotransporter</fullName>
    </submittedName>
</protein>
<comment type="caution">
    <text evidence="2">The sequence shown here is derived from an EMBL/GenBank/DDBJ whole genome shotgun (WGS) entry which is preliminary data.</text>
</comment>
<dbReference type="InterPro" id="IPR030895">
    <property type="entry name" value="T5SS_PEPC_rpt"/>
</dbReference>
<feature type="chain" id="PRO_5006032362" evidence="1">
    <location>
        <begin position="40"/>
        <end position="240"/>
    </location>
</feature>
<evidence type="ECO:0000313" key="2">
    <source>
        <dbReference type="EMBL" id="KPZ17449.1"/>
    </source>
</evidence>
<keyword evidence="1" id="KW-0732">Signal</keyword>
<evidence type="ECO:0000256" key="1">
    <source>
        <dbReference type="SAM" id="SignalP"/>
    </source>
</evidence>
<accession>A0A0N8TEV5</accession>
<dbReference type="PATRIC" id="fig|251720.4.peg.2262"/>
<feature type="signal peptide" evidence="1">
    <location>
        <begin position="1"/>
        <end position="39"/>
    </location>
</feature>
<dbReference type="Proteomes" id="UP000050266">
    <property type="component" value="Unassembled WGS sequence"/>
</dbReference>
<gene>
    <name evidence="2" type="ORF">ALO41_04929</name>
</gene>